<protein>
    <submittedName>
        <fullName evidence="5">Glycosyltransferase</fullName>
        <ecNumber evidence="5">2.4.-.-</ecNumber>
    </submittedName>
</protein>
<proteinExistence type="predicted"/>
<dbReference type="SUPFAM" id="SSF53756">
    <property type="entry name" value="UDP-Glycosyltransferase/glycogen phosphorylase"/>
    <property type="match status" value="1"/>
</dbReference>
<comment type="caution">
    <text evidence="5">The sequence shown here is derived from an EMBL/GenBank/DDBJ whole genome shotgun (WGS) entry which is preliminary data.</text>
</comment>
<dbReference type="CDD" id="cd03794">
    <property type="entry name" value="GT4_WbuB-like"/>
    <property type="match status" value="1"/>
</dbReference>
<organism evidence="5 6">
    <name type="scientific">Kineosporia corallincola</name>
    <dbReference type="NCBI Taxonomy" id="2835133"/>
    <lineage>
        <taxon>Bacteria</taxon>
        <taxon>Bacillati</taxon>
        <taxon>Actinomycetota</taxon>
        <taxon>Actinomycetes</taxon>
        <taxon>Kineosporiales</taxon>
        <taxon>Kineosporiaceae</taxon>
        <taxon>Kineosporia</taxon>
    </lineage>
</organism>
<dbReference type="PANTHER" id="PTHR45947">
    <property type="entry name" value="SULFOQUINOVOSYL TRANSFERASE SQD2"/>
    <property type="match status" value="1"/>
</dbReference>
<evidence type="ECO:0000259" key="4">
    <source>
        <dbReference type="Pfam" id="PF13579"/>
    </source>
</evidence>
<evidence type="ECO:0000313" key="5">
    <source>
        <dbReference type="EMBL" id="MBT0769672.1"/>
    </source>
</evidence>
<evidence type="ECO:0000256" key="3">
    <source>
        <dbReference type="SAM" id="MobiDB-lite"/>
    </source>
</evidence>
<dbReference type="Proteomes" id="UP001197247">
    <property type="component" value="Unassembled WGS sequence"/>
</dbReference>
<keyword evidence="1 5" id="KW-0328">Glycosyltransferase</keyword>
<feature type="compositionally biased region" description="Polar residues" evidence="3">
    <location>
        <begin position="1"/>
        <end position="12"/>
    </location>
</feature>
<dbReference type="PANTHER" id="PTHR45947:SF3">
    <property type="entry name" value="SULFOQUINOVOSYL TRANSFERASE SQD2"/>
    <property type="match status" value="1"/>
</dbReference>
<accession>A0ABS5TF10</accession>
<feature type="region of interest" description="Disordered" evidence="3">
    <location>
        <begin position="1"/>
        <end position="32"/>
    </location>
</feature>
<feature type="domain" description="Glycosyltransferase subfamily 4-like N-terminal" evidence="4">
    <location>
        <begin position="53"/>
        <end position="254"/>
    </location>
</feature>
<evidence type="ECO:0000313" key="6">
    <source>
        <dbReference type="Proteomes" id="UP001197247"/>
    </source>
</evidence>
<keyword evidence="2 5" id="KW-0808">Transferase</keyword>
<dbReference type="EC" id="2.4.-.-" evidence="5"/>
<name>A0ABS5TF10_9ACTN</name>
<sequence>MESTSVHQTQTEALPVILPRSGGAPAVPAPRHTSSLAGKHVLVVGINYAPEPTGIAPYTTGMADHLATRAHGVTVLTGMPHYPNWRLDPQYRFRLRTREVARQTGDAFDGIAGLGRRDGLTVRRLRHYVPARQSALRRAGYELTFLLNCMTSRIERRPDVVVAVTPSLGGAVAGAQVAQRTGAKLIVVVQDLMAKAATQSGISGGGGRVSAATGAVERYALRRADRVAVVSEAFRDQVRAYGVPDERIRVLPNWTHIHASGLSAPDARDALGWPQDAFTVVHTGNIGLKQDLGNLVEAARICAERDAGVRFVIVGDGSQRAAIQAQGRGLDNLVFVEPLDGVKYPQALAAADLLVVNERPGVGDMSLPSKLTSYLTAGRAVIAAVATDGATAAELRRTDGAAHLVPPGEPAALADQVLALRSRPGTCKEMGLLGRAYAQAHLGREAASARLDALIEECLEA</sequence>
<dbReference type="Pfam" id="PF13692">
    <property type="entry name" value="Glyco_trans_1_4"/>
    <property type="match status" value="1"/>
</dbReference>
<evidence type="ECO:0000256" key="1">
    <source>
        <dbReference type="ARBA" id="ARBA00022676"/>
    </source>
</evidence>
<reference evidence="5 6" key="1">
    <citation type="submission" date="2021-05" db="EMBL/GenBank/DDBJ databases">
        <title>Kineosporia and Streptomyces sp. nov. two new marine actinobacteria isolated from Coral.</title>
        <authorList>
            <person name="Buangrab K."/>
            <person name="Sutthacheep M."/>
            <person name="Yeemin T."/>
            <person name="Harunari E."/>
            <person name="Igarashi Y."/>
            <person name="Kanchanasin P."/>
            <person name="Tanasupawat S."/>
            <person name="Phongsopitanun W."/>
        </authorList>
    </citation>
    <scope>NUCLEOTIDE SEQUENCE [LARGE SCALE GENOMIC DNA]</scope>
    <source>
        <strain evidence="5 6">J2-2</strain>
    </source>
</reference>
<dbReference type="EMBL" id="JAHBAY010000004">
    <property type="protein sequence ID" value="MBT0769672.1"/>
    <property type="molecule type" value="Genomic_DNA"/>
</dbReference>
<evidence type="ECO:0000256" key="2">
    <source>
        <dbReference type="ARBA" id="ARBA00022679"/>
    </source>
</evidence>
<dbReference type="Gene3D" id="3.40.50.2000">
    <property type="entry name" value="Glycogen Phosphorylase B"/>
    <property type="match status" value="2"/>
</dbReference>
<gene>
    <name evidence="5" type="ORF">KIH74_12110</name>
</gene>
<dbReference type="GO" id="GO:0016757">
    <property type="term" value="F:glycosyltransferase activity"/>
    <property type="evidence" value="ECO:0007669"/>
    <property type="project" value="UniProtKB-KW"/>
</dbReference>
<dbReference type="InterPro" id="IPR050194">
    <property type="entry name" value="Glycosyltransferase_grp1"/>
</dbReference>
<dbReference type="Pfam" id="PF13579">
    <property type="entry name" value="Glyco_trans_4_4"/>
    <property type="match status" value="1"/>
</dbReference>
<keyword evidence="6" id="KW-1185">Reference proteome</keyword>
<dbReference type="InterPro" id="IPR028098">
    <property type="entry name" value="Glyco_trans_4-like_N"/>
</dbReference>
<dbReference type="RefSeq" id="WP_214155968.1">
    <property type="nucleotide sequence ID" value="NZ_JAHBAY010000004.1"/>
</dbReference>